<feature type="domain" description="Clathrin heavy chain linker core motif" evidence="8">
    <location>
        <begin position="335"/>
        <end position="358"/>
    </location>
</feature>
<keyword evidence="4 6" id="KW-0168">Coated pit</keyword>
<dbReference type="InterPro" id="IPR055358">
    <property type="entry name" value="CHCR"/>
</dbReference>
<feature type="repeat" description="CHCR" evidence="7">
    <location>
        <begin position="693"/>
        <end position="835"/>
    </location>
</feature>
<evidence type="ECO:0000256" key="2">
    <source>
        <dbReference type="ARBA" id="ARBA00022737"/>
    </source>
</evidence>
<dbReference type="InterPro" id="IPR016341">
    <property type="entry name" value="Clathrin_heavy_chain"/>
</dbReference>
<comment type="function">
    <text evidence="6">Clathrin is the major protein of the polyhedral coat of coated pits and vesicles.</text>
</comment>
<evidence type="ECO:0000256" key="1">
    <source>
        <dbReference type="ARBA" id="ARBA00009535"/>
    </source>
</evidence>
<evidence type="ECO:0000256" key="6">
    <source>
        <dbReference type="PIRNR" id="PIRNR002290"/>
    </source>
</evidence>
<dbReference type="Gene3D" id="1.25.40.730">
    <property type="match status" value="1"/>
</dbReference>
<dbReference type="InterPro" id="IPR015348">
    <property type="entry name" value="Clathrin_H-chain_linker_core"/>
</dbReference>
<dbReference type="Proteomes" id="UP000789595">
    <property type="component" value="Unassembled WGS sequence"/>
</dbReference>
<evidence type="ECO:0000313" key="9">
    <source>
        <dbReference type="EMBL" id="CAH0369418.1"/>
    </source>
</evidence>
<feature type="repeat" description="CHCR" evidence="7">
    <location>
        <begin position="997"/>
        <end position="1155"/>
    </location>
</feature>
<protein>
    <recommendedName>
        <fullName evidence="6">Clathrin heavy chain</fullName>
    </recommendedName>
</protein>
<evidence type="ECO:0000259" key="8">
    <source>
        <dbReference type="Pfam" id="PF09268"/>
    </source>
</evidence>
<dbReference type="SUPFAM" id="SSF48371">
    <property type="entry name" value="ARM repeat"/>
    <property type="match status" value="6"/>
</dbReference>
<feature type="repeat" description="CHCR" evidence="7">
    <location>
        <begin position="1453"/>
        <end position="1596"/>
    </location>
</feature>
<dbReference type="Gene3D" id="1.25.40.10">
    <property type="entry name" value="Tetratricopeptide repeat domain"/>
    <property type="match status" value="3"/>
</dbReference>
<keyword evidence="3 6" id="KW-0472">Membrane</keyword>
<dbReference type="PIRSF" id="PIRSF002290">
    <property type="entry name" value="Clathrin_H_chain"/>
    <property type="match status" value="1"/>
</dbReference>
<dbReference type="SUPFAM" id="SSF50989">
    <property type="entry name" value="Clathrin heavy-chain terminal domain"/>
    <property type="match status" value="1"/>
</dbReference>
<comment type="similarity">
    <text evidence="1 6">Belongs to the clathrin heavy chain family.</text>
</comment>
<dbReference type="PROSITE" id="PS50236">
    <property type="entry name" value="CHCR"/>
    <property type="match status" value="7"/>
</dbReference>
<dbReference type="Pfam" id="PF00637">
    <property type="entry name" value="Clathrin"/>
    <property type="match status" value="7"/>
</dbReference>
<keyword evidence="10" id="KW-1185">Reference proteome</keyword>
<organism evidence="9 10">
    <name type="scientific">Pelagomonas calceolata</name>
    <dbReference type="NCBI Taxonomy" id="35677"/>
    <lineage>
        <taxon>Eukaryota</taxon>
        <taxon>Sar</taxon>
        <taxon>Stramenopiles</taxon>
        <taxon>Ochrophyta</taxon>
        <taxon>Pelagophyceae</taxon>
        <taxon>Pelagomonadales</taxon>
        <taxon>Pelagomonadaceae</taxon>
        <taxon>Pelagomonas</taxon>
    </lineage>
</organism>
<comment type="caution">
    <text evidence="9">The sequence shown here is derived from an EMBL/GenBank/DDBJ whole genome shotgun (WGS) entry which is preliminary data.</text>
</comment>
<feature type="repeat" description="CHCR" evidence="7">
    <location>
        <begin position="1305"/>
        <end position="1450"/>
    </location>
</feature>
<evidence type="ECO:0000256" key="4">
    <source>
        <dbReference type="ARBA" id="ARBA00023176"/>
    </source>
</evidence>
<evidence type="ECO:0000256" key="3">
    <source>
        <dbReference type="ARBA" id="ARBA00023136"/>
    </source>
</evidence>
<feature type="repeat" description="CHCR" evidence="7">
    <location>
        <begin position="1159"/>
        <end position="1300"/>
    </location>
</feature>
<evidence type="ECO:0000313" key="10">
    <source>
        <dbReference type="Proteomes" id="UP000789595"/>
    </source>
</evidence>
<dbReference type="GO" id="GO:0030130">
    <property type="term" value="C:clathrin coat of trans-Golgi network vesicle"/>
    <property type="evidence" value="ECO:0007669"/>
    <property type="project" value="InterPro"/>
</dbReference>
<dbReference type="InterPro" id="IPR000547">
    <property type="entry name" value="Clathrin_H-chain/VPS_repeat"/>
</dbReference>
<dbReference type="EMBL" id="CAKKNE010000002">
    <property type="protein sequence ID" value="CAH0369418.1"/>
    <property type="molecule type" value="Genomic_DNA"/>
</dbReference>
<dbReference type="InterPro" id="IPR011990">
    <property type="entry name" value="TPR-like_helical_dom_sf"/>
</dbReference>
<dbReference type="GO" id="GO:0006886">
    <property type="term" value="P:intracellular protein transport"/>
    <property type="evidence" value="ECO:0007669"/>
    <property type="project" value="UniProtKB-UniRule"/>
</dbReference>
<name>A0A8J2SD23_9STRA</name>
<sequence>MAQQIPLTFSEVLNLPSLGVSANAIKFGSCAMESDAFVSVCDGSSGQPQVFIVDLKNGNQVMKRPMSAEAAIMNPVSKILALRAGQQLQIFNLELRAKMKSHQMPEAVVFWRWVSPSTIALVTPTAVFHWSTEGSSAPSKVFDRHAQLGEGTQVINYQVSPDEKWCLLMGISQGGAGVIKGAMQLYSRDKSVSQTLQGHAGCFHTMSVPGRTDKAQVLCFQEKKEGQPAKLFVMEVGRDASAGAAFRLAPVPIPVPGDAQNDFPVSMLASPKHDILYMVSKMGYLYLFDCLSGKALCRARITTDTVFVTCPQTSTGGILGVTARKGQLLQVSVNEQTLVPYVVSTLRDTQLGIALAGRLGLPGADDLYAQEFQRQLAAGDVSGAAKTAADSPNGMLRTAETIQRFQGLPGQPGQPQPVFQYFHLLLERGKLNSLESMELAKPVIAQGRTQFLEKWLTEDKLECSEQLGDLVVQSDVNMALSVYLRANVPEKAVNCFLQRGEYDKIAAYAAKVGYRCDYGVMLGNLARQNPAGALDFAKQLSAGSLVDPNAVVEIFMGLNRIQETTAFLLEALKGNKPEEGYLQTKLLEINLRGGSPQVADAILQNAMFTHYDRQYVAKLCESCGLSQRALEHYTDTDDIKRSLLAMCSNPQQLNPEFVLSYFGSLSPEASLDCLRELLQRNMRGNMQIVTQVAAKYNEQIGAEPLVELFEGFKCYEGLFYYLGQIVNFSQDALVHFKYIEAAAKCQQFKEVERVCRDSTVYDPETVKQFLMDAKLPDPRPLIHVCDRHDFVEEMTSYLHSNQLQKYIEVYCNKVSPQKTPLVVGKLLDLDANEDFVRGLLNSVGHACPVEELVEQVERRNRLRLLQPWLEARIATGNQEVGTHNAIGKIYVTLNRDPVSFLTNDQWYDPAVLGKYCEKLDPSLAFIAYKRAGGACDQDLIRVTTANGLFKDQARYLVEKQDLELWATVLTPPDEEQPGDTSEQNRRSLIDQVVQTALPETRDPDHVSTTVKAFMAADLPHELIELLERIVLQGSDFSENKNLQNLLILTAIKADKERVMEYINRLDNFDGPEIAKIAISDQYGMYEEGFVIYTKFAKAAAKPDEATELNVLAMGVLVGDLKAMERAAEFAERADDKAVWSRLAKAQLAEGLLAPSIASYLKADDHKDWPEVVSAAEGSDSYEELVPYLVMARTHVKEAQLDTTLIYAYAKANKLGELEEFISAPNVARIDDVGERCFNEQMFSAAKLLFASINNNAKLALCLVNLEQYREAVDAAHKANSVSTWKEVNRVCVRVGEFKLARIAGLQIIVHPDHLEELTSLYERSGATDELIELMEQGLGLDQAHSGVFTELGVLYSKYVPEKLMEHIKIFWSRMNAPKVMKACEKALLWDEAVFLLKEDEQYDSAVKTMIAHPSAFSHDLFLDCAQKVRNAEVYYKAIAFYVEQQPLQLNRLLQVLTPNLDHSRVTHQLRKLENLPLALPYLRDVQKENLTAVNDAVNELCVDDEDYDALRSSINDFDNFDHIALAQKVEKHELLEFRRIAATIYKKHKRWEKSIQLSKADKMYKDAIDTCSASGDPALAEDLLRFFVDVCDKECFCATLYTCYKIVTPDVALELAWRSDYVDFAMPYVIQYARHLHDTIAELEKRTAPKEEPTESEQAQAAAAAMYGDPAMGMAGAPLQIGYQDPSMGYADPSQMYNAGMNGGMAPPMPGTMPGMPPQMPPQGMYPGQMPQY</sequence>
<dbReference type="OrthoDB" id="2113814at2759"/>
<dbReference type="Pfam" id="PF13838">
    <property type="entry name" value="Clathrin_H_link"/>
    <property type="match status" value="1"/>
</dbReference>
<dbReference type="GO" id="GO:0030132">
    <property type="term" value="C:clathrin coat of coated pit"/>
    <property type="evidence" value="ECO:0007669"/>
    <property type="project" value="InterPro"/>
</dbReference>
<dbReference type="GO" id="GO:0071439">
    <property type="term" value="C:clathrin complex"/>
    <property type="evidence" value="ECO:0007669"/>
    <property type="project" value="InterPro"/>
</dbReference>
<dbReference type="Gene3D" id="2.130.10.110">
    <property type="entry name" value="Clathrin heavy-chain terminal domain"/>
    <property type="match status" value="1"/>
</dbReference>
<accession>A0A8J2SD23</accession>
<evidence type="ECO:0000256" key="7">
    <source>
        <dbReference type="PROSITE-ProRule" id="PRU01006"/>
    </source>
</evidence>
<gene>
    <name evidence="9" type="ORF">PECAL_2P25400</name>
</gene>
<proteinExistence type="inferred from homology"/>
<dbReference type="FunFam" id="1.25.40.10:FF:000002">
    <property type="entry name" value="Clathrin heavy chain"/>
    <property type="match status" value="1"/>
</dbReference>
<dbReference type="FunFam" id="1.25.40.10:FF:000082">
    <property type="entry name" value="Clathrin heavy chain"/>
    <property type="match status" value="1"/>
</dbReference>
<dbReference type="InterPro" id="IPR016025">
    <property type="entry name" value="Clathrin_H-chain_N"/>
</dbReference>
<dbReference type="InterPro" id="IPR016024">
    <property type="entry name" value="ARM-type_fold"/>
</dbReference>
<dbReference type="GO" id="GO:0005198">
    <property type="term" value="F:structural molecule activity"/>
    <property type="evidence" value="ECO:0007669"/>
    <property type="project" value="InterPro"/>
</dbReference>
<dbReference type="PANTHER" id="PTHR10292:SF1">
    <property type="entry name" value="CLATHRIN HEAVY CHAIN"/>
    <property type="match status" value="1"/>
</dbReference>
<dbReference type="FunFam" id="1.25.40.10:FF:000001">
    <property type="entry name" value="Clathrin heavy chain"/>
    <property type="match status" value="1"/>
</dbReference>
<comment type="subcellular location">
    <subcellularLocation>
        <location evidence="6">Cytoplasmic vesicle membrane</location>
        <topology evidence="6">Peripheral membrane protein</topology>
        <orientation evidence="6">Cytoplasmic side</orientation>
    </subcellularLocation>
    <subcellularLocation>
        <location evidence="6">Membrane</location>
        <location evidence="6">Coated pit</location>
        <topology evidence="6">Peripheral membrane protein</topology>
        <orientation evidence="6">Cytoplasmic side</orientation>
    </subcellularLocation>
</comment>
<feature type="repeat" description="CHCR" evidence="7">
    <location>
        <begin position="539"/>
        <end position="690"/>
    </location>
</feature>
<dbReference type="GO" id="GO:0032051">
    <property type="term" value="F:clathrin light chain binding"/>
    <property type="evidence" value="ECO:0007669"/>
    <property type="project" value="InterPro"/>
</dbReference>
<keyword evidence="2" id="KW-0677">Repeat</keyword>
<dbReference type="PANTHER" id="PTHR10292">
    <property type="entry name" value="CLATHRIN HEAVY CHAIN RELATED"/>
    <property type="match status" value="1"/>
</dbReference>
<evidence type="ECO:0000256" key="5">
    <source>
        <dbReference type="ARBA" id="ARBA00023329"/>
    </source>
</evidence>
<dbReference type="Pfam" id="PF09268">
    <property type="entry name" value="Clathrin-link"/>
    <property type="match status" value="1"/>
</dbReference>
<reference evidence="9" key="1">
    <citation type="submission" date="2021-11" db="EMBL/GenBank/DDBJ databases">
        <authorList>
            <consortium name="Genoscope - CEA"/>
            <person name="William W."/>
        </authorList>
    </citation>
    <scope>NUCLEOTIDE SEQUENCE</scope>
</reference>
<dbReference type="SMART" id="SM00299">
    <property type="entry name" value="CLH"/>
    <property type="match status" value="7"/>
</dbReference>
<feature type="repeat" description="CHCR" evidence="7">
    <location>
        <begin position="840"/>
        <end position="981"/>
    </location>
</feature>
<keyword evidence="5 6" id="KW-0968">Cytoplasmic vesicle</keyword>
<dbReference type="GO" id="GO:0006898">
    <property type="term" value="P:receptor-mediated endocytosis"/>
    <property type="evidence" value="ECO:0007669"/>
    <property type="project" value="TreeGrafter"/>
</dbReference>